<dbReference type="InterPro" id="IPR020846">
    <property type="entry name" value="MFS_dom"/>
</dbReference>
<keyword evidence="7 10" id="KW-1133">Transmembrane helix</keyword>
<protein>
    <submittedName>
        <fullName evidence="12">MFS transporter, MHS family, proline/betaine transporter</fullName>
    </submittedName>
</protein>
<keyword evidence="5 10" id="KW-0812">Transmembrane</keyword>
<dbReference type="PROSITE" id="PS00216">
    <property type="entry name" value="SUGAR_TRANSPORT_1"/>
    <property type="match status" value="1"/>
</dbReference>
<dbReference type="InterPro" id="IPR015041">
    <property type="entry name" value="Osmo_CC"/>
</dbReference>
<evidence type="ECO:0000256" key="1">
    <source>
        <dbReference type="ARBA" id="ARBA00004429"/>
    </source>
</evidence>
<evidence type="ECO:0000259" key="11">
    <source>
        <dbReference type="PROSITE" id="PS50850"/>
    </source>
</evidence>
<dbReference type="NCBIfam" id="NF007927">
    <property type="entry name" value="PRK10642.1"/>
    <property type="match status" value="1"/>
</dbReference>
<dbReference type="Gene3D" id="1.20.1250.20">
    <property type="entry name" value="MFS general substrate transporter like domains"/>
    <property type="match status" value="2"/>
</dbReference>
<evidence type="ECO:0000256" key="5">
    <source>
        <dbReference type="ARBA" id="ARBA00022692"/>
    </source>
</evidence>
<accession>A0A1G6H291</accession>
<dbReference type="SUPFAM" id="SSF103473">
    <property type="entry name" value="MFS general substrate transporter"/>
    <property type="match status" value="1"/>
</dbReference>
<keyword evidence="4" id="KW-0997">Cell inner membrane</keyword>
<evidence type="ECO:0000256" key="7">
    <source>
        <dbReference type="ARBA" id="ARBA00022989"/>
    </source>
</evidence>
<dbReference type="PANTHER" id="PTHR43528:SF5">
    <property type="entry name" value="PROLINE_BETAINE TRANSPORTER"/>
    <property type="match status" value="1"/>
</dbReference>
<reference evidence="13" key="1">
    <citation type="submission" date="2016-09" db="EMBL/GenBank/DDBJ databases">
        <authorList>
            <person name="Varghese N."/>
            <person name="Submissions S."/>
        </authorList>
    </citation>
    <scope>NUCLEOTIDE SEQUENCE [LARGE SCALE GENOMIC DNA]</scope>
    <source>
        <strain evidence="13">ANC 4422</strain>
    </source>
</reference>
<evidence type="ECO:0000256" key="8">
    <source>
        <dbReference type="ARBA" id="ARBA00023136"/>
    </source>
</evidence>
<dbReference type="Proteomes" id="UP000242501">
    <property type="component" value="Unassembled WGS sequence"/>
</dbReference>
<name>A0A1G6H291_9GAMM</name>
<evidence type="ECO:0000313" key="13">
    <source>
        <dbReference type="Proteomes" id="UP000242501"/>
    </source>
</evidence>
<keyword evidence="9" id="KW-0175">Coiled coil</keyword>
<evidence type="ECO:0000256" key="4">
    <source>
        <dbReference type="ARBA" id="ARBA00022519"/>
    </source>
</evidence>
<dbReference type="FunFam" id="1.20.1250.20:FF:000001">
    <property type="entry name" value="Dicarboxylate MFS transporter"/>
    <property type="match status" value="1"/>
</dbReference>
<gene>
    <name evidence="12" type="ORF">SAMN05421733_103194</name>
</gene>
<feature type="transmembrane region" description="Helical" evidence="10">
    <location>
        <begin position="168"/>
        <end position="187"/>
    </location>
</feature>
<feature type="transmembrane region" description="Helical" evidence="10">
    <location>
        <begin position="254"/>
        <end position="276"/>
    </location>
</feature>
<dbReference type="GO" id="GO:0005886">
    <property type="term" value="C:plasma membrane"/>
    <property type="evidence" value="ECO:0007669"/>
    <property type="project" value="UniProtKB-SubCell"/>
</dbReference>
<keyword evidence="3" id="KW-1003">Cell membrane</keyword>
<dbReference type="CDD" id="cd17366">
    <property type="entry name" value="MFS_ProP"/>
    <property type="match status" value="1"/>
</dbReference>
<dbReference type="AlphaFoldDB" id="A0A1G6H291"/>
<feature type="transmembrane region" description="Helical" evidence="10">
    <location>
        <begin position="381"/>
        <end position="404"/>
    </location>
</feature>
<dbReference type="InterPro" id="IPR005828">
    <property type="entry name" value="MFS_sugar_transport-like"/>
</dbReference>
<organism evidence="12 13">
    <name type="scientific">Acinetobacter boissieri</name>
    <dbReference type="NCBI Taxonomy" id="1219383"/>
    <lineage>
        <taxon>Bacteria</taxon>
        <taxon>Pseudomonadati</taxon>
        <taxon>Pseudomonadota</taxon>
        <taxon>Gammaproteobacteria</taxon>
        <taxon>Moraxellales</taxon>
        <taxon>Moraxellaceae</taxon>
        <taxon>Acinetobacter</taxon>
    </lineage>
</organism>
<feature type="transmembrane region" description="Helical" evidence="10">
    <location>
        <begin position="345"/>
        <end position="369"/>
    </location>
</feature>
<dbReference type="PROSITE" id="PS00217">
    <property type="entry name" value="SUGAR_TRANSPORT_2"/>
    <property type="match status" value="1"/>
</dbReference>
<dbReference type="NCBIfam" id="TIGR00883">
    <property type="entry name" value="2A0106"/>
    <property type="match status" value="1"/>
</dbReference>
<feature type="transmembrane region" description="Helical" evidence="10">
    <location>
        <begin position="99"/>
        <end position="117"/>
    </location>
</feature>
<keyword evidence="13" id="KW-1185">Reference proteome</keyword>
<feature type="domain" description="Major facilitator superfamily (MFS) profile" evidence="11">
    <location>
        <begin position="27"/>
        <end position="436"/>
    </location>
</feature>
<feature type="transmembrane region" description="Helical" evidence="10">
    <location>
        <begin position="199"/>
        <end position="218"/>
    </location>
</feature>
<feature type="transmembrane region" description="Helical" evidence="10">
    <location>
        <begin position="410"/>
        <end position="431"/>
    </location>
</feature>
<dbReference type="Pfam" id="PF00083">
    <property type="entry name" value="Sugar_tr"/>
    <property type="match status" value="2"/>
</dbReference>
<dbReference type="OrthoDB" id="3690818at2"/>
<feature type="transmembrane region" description="Helical" evidence="10">
    <location>
        <begin position="64"/>
        <end position="87"/>
    </location>
</feature>
<feature type="transmembrane region" description="Helical" evidence="10">
    <location>
        <begin position="320"/>
        <end position="339"/>
    </location>
</feature>
<comment type="subcellular location">
    <subcellularLocation>
        <location evidence="1">Cell inner membrane</location>
        <topology evidence="1">Multi-pass membrane protein</topology>
    </subcellularLocation>
</comment>
<dbReference type="InterPro" id="IPR051084">
    <property type="entry name" value="H+-coupled_symporters"/>
</dbReference>
<evidence type="ECO:0000256" key="9">
    <source>
        <dbReference type="SAM" id="Coils"/>
    </source>
</evidence>
<dbReference type="InterPro" id="IPR005829">
    <property type="entry name" value="Sugar_transporter_CS"/>
</dbReference>
<dbReference type="PANTHER" id="PTHR43528">
    <property type="entry name" value="ALPHA-KETOGLUTARATE PERMEASE"/>
    <property type="match status" value="1"/>
</dbReference>
<dbReference type="InterPro" id="IPR036259">
    <property type="entry name" value="MFS_trans_sf"/>
</dbReference>
<evidence type="ECO:0000256" key="10">
    <source>
        <dbReference type="SAM" id="Phobius"/>
    </source>
</evidence>
<dbReference type="PROSITE" id="PS50850">
    <property type="entry name" value="MFS"/>
    <property type="match status" value="1"/>
</dbReference>
<dbReference type="EMBL" id="FMYL01000003">
    <property type="protein sequence ID" value="SDB88382.1"/>
    <property type="molecule type" value="Genomic_DNA"/>
</dbReference>
<feature type="transmembrane region" description="Helical" evidence="10">
    <location>
        <begin position="30"/>
        <end position="52"/>
    </location>
</feature>
<feature type="transmembrane region" description="Helical" evidence="10">
    <location>
        <begin position="123"/>
        <end position="156"/>
    </location>
</feature>
<dbReference type="Pfam" id="PF08946">
    <property type="entry name" value="Osmo_CC"/>
    <property type="match status" value="1"/>
</dbReference>
<sequence>MRGFRKKAKPVDIADVSIVDQNKSKQAIRAAALGNAIEWFDFGVYGYVAYVLGKVFFPNVSPSVQLVAALATFSVPFLFRPLGGILFGRLGDKYGRQKVLATTIILMTASTCAIGLLPSYDTIGIWAPILLLLIKILQGISVGGEYTGAIVFVAEYSPDRKRGFMESWLDFGSIAGFLLGAGLVSLLSSWMGQEGFQEWGWRIPFILSLPLGIVGLYLRHSLEETPAFKQYSESEQKNTKLSFKEVFSKYKRSMFLSVGIVLCTNVAYYMLLTYLPSYFTHNLKYDEAHGTVLIIAVMIGMLFVQPLIGWLSDKWGRRPFIFAGSLSLLFLSYPAFKLLDSGSTLSIVAGLTILALSLSMLLGVMASTLPALFPTAIRYSALAVSFNISIIVAGLTPTISAALVESTKDLMIPAYYLMVFGVIGIITAWNLKETANKPLFGGTPMATNKEEAQELLEEFHGTLEESIEKIDEKIIALQKKRQGLADKHPEID</sequence>
<keyword evidence="6" id="KW-0769">Symport</keyword>
<evidence type="ECO:0000313" key="12">
    <source>
        <dbReference type="EMBL" id="SDB88382.1"/>
    </source>
</evidence>
<keyword evidence="2" id="KW-0813">Transport</keyword>
<keyword evidence="8 10" id="KW-0472">Membrane</keyword>
<feature type="transmembrane region" description="Helical" evidence="10">
    <location>
        <begin position="288"/>
        <end position="308"/>
    </location>
</feature>
<dbReference type="RefSeq" id="WP_092747152.1">
    <property type="nucleotide sequence ID" value="NZ_FMYL01000003.1"/>
</dbReference>
<dbReference type="InterPro" id="IPR004736">
    <property type="entry name" value="MHS_symport"/>
</dbReference>
<dbReference type="SUPFAM" id="SSF103661">
    <property type="entry name" value="Proline/betaine transporter ProP, C-terminal cytoplasmic domain"/>
    <property type="match status" value="1"/>
</dbReference>
<proteinExistence type="predicted"/>
<evidence type="ECO:0000256" key="6">
    <source>
        <dbReference type="ARBA" id="ARBA00022847"/>
    </source>
</evidence>
<evidence type="ECO:0000256" key="2">
    <source>
        <dbReference type="ARBA" id="ARBA00022448"/>
    </source>
</evidence>
<dbReference type="InterPro" id="IPR036292">
    <property type="entry name" value="ProP_C"/>
</dbReference>
<dbReference type="GO" id="GO:0015293">
    <property type="term" value="F:symporter activity"/>
    <property type="evidence" value="ECO:0007669"/>
    <property type="project" value="UniProtKB-KW"/>
</dbReference>
<feature type="coiled-coil region" evidence="9">
    <location>
        <begin position="449"/>
        <end position="487"/>
    </location>
</feature>
<evidence type="ECO:0000256" key="3">
    <source>
        <dbReference type="ARBA" id="ARBA00022475"/>
    </source>
</evidence>